<dbReference type="STRING" id="1454003.AW10_01899"/>
<dbReference type="Gene3D" id="1.20.120.520">
    <property type="entry name" value="nmb1532 protein domain like"/>
    <property type="match status" value="1"/>
</dbReference>
<feature type="domain" description="Hemerythrin-like" evidence="1">
    <location>
        <begin position="18"/>
        <end position="157"/>
    </location>
</feature>
<dbReference type="Pfam" id="PF01814">
    <property type="entry name" value="Hemerythrin"/>
    <property type="match status" value="1"/>
</dbReference>
<dbReference type="CDD" id="cd12108">
    <property type="entry name" value="Hr-like"/>
    <property type="match status" value="1"/>
</dbReference>
<sequence length="182" mass="19908">MTTSIPGFSPPAAGTEAPLEMLSACHGRIATQCATLRRLVPHLLAHGVDDEARAAATRVMRYFDTAARHHHADEEDDLFPALIESMAGSDAICLREMIDCLKADHRALEACWRQLRGLLASIAAGAQVSLVADDVEALAVRYEGHIEREEKELLPMAARLLSDDDLARVGRAMRERRGIDEA</sequence>
<organism evidence="2 3">
    <name type="scientific">Candidatus Accumulibacter appositus</name>
    <dbReference type="NCBI Taxonomy" id="1454003"/>
    <lineage>
        <taxon>Bacteria</taxon>
        <taxon>Pseudomonadati</taxon>
        <taxon>Pseudomonadota</taxon>
        <taxon>Betaproteobacteria</taxon>
        <taxon>Candidatus Accumulibacter</taxon>
    </lineage>
</organism>
<dbReference type="Proteomes" id="UP000021816">
    <property type="component" value="Unassembled WGS sequence"/>
</dbReference>
<evidence type="ECO:0000259" key="1">
    <source>
        <dbReference type="Pfam" id="PF01814"/>
    </source>
</evidence>
<evidence type="ECO:0000313" key="2">
    <source>
        <dbReference type="EMBL" id="EXI80253.1"/>
    </source>
</evidence>
<dbReference type="InterPro" id="IPR012312">
    <property type="entry name" value="Hemerythrin-like"/>
</dbReference>
<accession>A0A011NC58</accession>
<proteinExistence type="predicted"/>
<name>A0A011NC58_9PROT</name>
<gene>
    <name evidence="2" type="ORF">AW10_01899</name>
</gene>
<reference evidence="2 3" key="1">
    <citation type="submission" date="2014-02" db="EMBL/GenBank/DDBJ databases">
        <title>Expanding our view of genomic diversity in Candidatus Accumulibacter clades.</title>
        <authorList>
            <person name="Skennerton C.T."/>
            <person name="Barr J.J."/>
            <person name="Slater F.R."/>
            <person name="Bond P.L."/>
            <person name="Tyson G.W."/>
        </authorList>
    </citation>
    <scope>NUCLEOTIDE SEQUENCE [LARGE SCALE GENOMIC DNA]</scope>
    <source>
        <strain evidence="3">BA-92</strain>
    </source>
</reference>
<dbReference type="EMBL" id="JEMX01000038">
    <property type="protein sequence ID" value="EXI80253.1"/>
    <property type="molecule type" value="Genomic_DNA"/>
</dbReference>
<comment type="caution">
    <text evidence="2">The sequence shown here is derived from an EMBL/GenBank/DDBJ whole genome shotgun (WGS) entry which is preliminary data.</text>
</comment>
<dbReference type="AlphaFoldDB" id="A0A011NC58"/>
<dbReference type="PATRIC" id="fig|1454003.3.peg.1949"/>
<evidence type="ECO:0000313" key="3">
    <source>
        <dbReference type="Proteomes" id="UP000021816"/>
    </source>
</evidence>
<protein>
    <submittedName>
        <fullName evidence="2">Iron-sulfur cluster repair di-iron protein</fullName>
    </submittedName>
</protein>